<dbReference type="InterPro" id="IPR010732">
    <property type="entry name" value="T6SS_TssG-like"/>
</dbReference>
<dbReference type="NCBIfam" id="TIGR03347">
    <property type="entry name" value="VI_chp_1"/>
    <property type="match status" value="1"/>
</dbReference>
<organism evidence="1 2">
    <name type="scientific">Pseudomonas chlororaphis</name>
    <dbReference type="NCBI Taxonomy" id="587753"/>
    <lineage>
        <taxon>Bacteria</taxon>
        <taxon>Pseudomonadati</taxon>
        <taxon>Pseudomonadota</taxon>
        <taxon>Gammaproteobacteria</taxon>
        <taxon>Pseudomonadales</taxon>
        <taxon>Pseudomonadaceae</taxon>
        <taxon>Pseudomonas</taxon>
    </lineage>
</organism>
<name>A0A0A6D7K5_9PSED</name>
<sequence>MATPSRHAAVALTLSQRLRRDPQAFELLQALLVLEREQPQAEPLGSGTSPQAEAVKLRGPLTPMFAISQLEALREEPGEPLTIDTPIFGLGGPDGPLPYAYQDWLQQRARAKDHAPAAFLDLFQHRLLSLLYKVMRKHRVALGFVTPGASPVQAQLRALTGLLPKALQERQAVPDCAVLACTALFADGRRSLAGFAAIVREQFAVPVELSAYEGAWRLIPAASRSVMKTGGRNLQLGRSAVAGTRVWDEHAGIRLILGPLPSAQAARFLPDGEAHPALASLAALYFGPDLDIKLVLRVRGAVPMKLSRQAPALVSWNGGLQRQASLTVQTIETRLRQLEIT</sequence>
<proteinExistence type="predicted"/>
<comment type="caution">
    <text evidence="1">The sequence shown here is derived from an EMBL/GenBank/DDBJ whole genome shotgun (WGS) entry which is preliminary data.</text>
</comment>
<dbReference type="PANTHER" id="PTHR35564:SF4">
    <property type="entry name" value="CYTOPLASMIC PROTEIN"/>
    <property type="match status" value="1"/>
</dbReference>
<evidence type="ECO:0000313" key="1">
    <source>
        <dbReference type="EMBL" id="KHA71180.1"/>
    </source>
</evidence>
<evidence type="ECO:0000313" key="2">
    <source>
        <dbReference type="Proteomes" id="UP000030564"/>
    </source>
</evidence>
<dbReference type="PANTHER" id="PTHR35564">
    <property type="match status" value="1"/>
</dbReference>
<gene>
    <name evidence="1" type="ORF">NZ35_21435</name>
</gene>
<dbReference type="Proteomes" id="UP000030564">
    <property type="component" value="Unassembled WGS sequence"/>
</dbReference>
<protein>
    <submittedName>
        <fullName evidence="1">Type VI secretion protein</fullName>
    </submittedName>
</protein>
<dbReference type="Pfam" id="PF06996">
    <property type="entry name" value="T6SS_TssG"/>
    <property type="match status" value="1"/>
</dbReference>
<accession>A0A0A6D7K5</accession>
<dbReference type="OrthoDB" id="1523296at2"/>
<dbReference type="EMBL" id="JSFK01000024">
    <property type="protein sequence ID" value="KHA71180.1"/>
    <property type="molecule type" value="Genomic_DNA"/>
</dbReference>
<dbReference type="AlphaFoldDB" id="A0A0A6D7K5"/>
<reference evidence="1 2" key="1">
    <citation type="submission" date="2014-10" db="EMBL/GenBank/DDBJ databases">
        <title>Draft genome sequence of Pseudomonas chlororaphis EA105.</title>
        <authorList>
            <person name="McCully L.M."/>
            <person name="Bitzer A.S."/>
            <person name="Spence C."/>
            <person name="Bais H."/>
            <person name="Silby M.W."/>
        </authorList>
    </citation>
    <scope>NUCLEOTIDE SEQUENCE [LARGE SCALE GENOMIC DNA]</scope>
    <source>
        <strain evidence="1 2">EA105</strain>
    </source>
</reference>
<dbReference type="PATRIC" id="fig|587753.9.peg.2941"/>